<feature type="signal peptide" evidence="2">
    <location>
        <begin position="1"/>
        <end position="25"/>
    </location>
</feature>
<feature type="chain" id="PRO_5003460350" evidence="2">
    <location>
        <begin position="26"/>
        <end position="320"/>
    </location>
</feature>
<evidence type="ECO:0000313" key="4">
    <source>
        <dbReference type="Proteomes" id="UP000009038"/>
    </source>
</evidence>
<evidence type="ECO:0000256" key="2">
    <source>
        <dbReference type="SAM" id="SignalP"/>
    </source>
</evidence>
<sequence>MWSKSIPAQTGIAWITLLLASGTSAAAVPISQAEQVSVTPSFVADLAANTHISTTTADGKEISVPVVGGPECWFCPEDDQNKTTGGWALLGITGAGTYRPNAVSEFSESVPIITVSEDGDPTYVPSKTASDAPTEVKRASTPTMTHETYKVLEEALKATPVVGDGYALKLSAHLPLSPAYEIVVADCNSSTSSESVLTKILGYNWPDHYLLVTGYVTKELGETGSYDLKFEANCFDIARRGEDGKEIYFNKRCGDASTDWYKREKPSEYEVLGKIKKGVTKEKIDEYGEEIAKEMNKKGYNTYTNNCRDFVKKLYAKIKA</sequence>
<evidence type="ECO:0000256" key="1">
    <source>
        <dbReference type="SAM" id="MobiDB-lite"/>
    </source>
</evidence>
<protein>
    <submittedName>
        <fullName evidence="3">Uncharacterized protein</fullName>
    </submittedName>
</protein>
<dbReference type="VEuPathDB" id="FungiDB:ASPNIDRAFT2_44904"/>
<feature type="region of interest" description="Disordered" evidence="1">
    <location>
        <begin position="121"/>
        <end position="142"/>
    </location>
</feature>
<accession>G3XQB8</accession>
<dbReference type="EMBL" id="ACJE01000003">
    <property type="protein sequence ID" value="EHA27467.1"/>
    <property type="molecule type" value="Genomic_DNA"/>
</dbReference>
<proteinExistence type="predicted"/>
<dbReference type="AlphaFoldDB" id="G3XQB8"/>
<gene>
    <name evidence="3" type="ORF">ASPNIDRAFT_44904</name>
</gene>
<reference evidence="3 4" key="1">
    <citation type="journal article" date="2011" name="Genome Res.">
        <title>Comparative genomics of citric-acid-producing Aspergillus niger ATCC 1015 versus enzyme-producing CBS 513.88.</title>
        <authorList>
            <person name="Andersen M.R."/>
            <person name="Salazar M.P."/>
            <person name="Schaap P.J."/>
            <person name="van de Vondervoort P.J."/>
            <person name="Culley D."/>
            <person name="Thykaer J."/>
            <person name="Frisvad J.C."/>
            <person name="Nielsen K.F."/>
            <person name="Albang R."/>
            <person name="Albermann K."/>
            <person name="Berka R.M."/>
            <person name="Braus G.H."/>
            <person name="Braus-Stromeyer S.A."/>
            <person name="Corrochano L.M."/>
            <person name="Dai Z."/>
            <person name="van Dijck P.W."/>
            <person name="Hofmann G."/>
            <person name="Lasure L.L."/>
            <person name="Magnuson J.K."/>
            <person name="Menke H."/>
            <person name="Meijer M."/>
            <person name="Meijer S.L."/>
            <person name="Nielsen J.B."/>
            <person name="Nielsen M.L."/>
            <person name="van Ooyen A.J."/>
            <person name="Pel H.J."/>
            <person name="Poulsen L."/>
            <person name="Samson R.A."/>
            <person name="Stam H."/>
            <person name="Tsang A."/>
            <person name="van den Brink J.M."/>
            <person name="Atkins A."/>
            <person name="Aerts A."/>
            <person name="Shapiro H."/>
            <person name="Pangilinan J."/>
            <person name="Salamov A."/>
            <person name="Lou Y."/>
            <person name="Lindquist E."/>
            <person name="Lucas S."/>
            <person name="Grimwood J."/>
            <person name="Grigoriev I.V."/>
            <person name="Kubicek C.P."/>
            <person name="Martinez D."/>
            <person name="van Peij N.N."/>
            <person name="Roubos J.A."/>
            <person name="Nielsen J."/>
            <person name="Baker S.E."/>
        </authorList>
    </citation>
    <scope>NUCLEOTIDE SEQUENCE [LARGE SCALE GENOMIC DNA]</scope>
    <source>
        <strain evidence="4">ATCC 1015 / CBS 113.46 / FGSC A1144 / LSHB Ac4 / NCTC 3858a / NRRL 328 / USDA 3528.7</strain>
    </source>
</reference>
<name>G3XQB8_ASPNA</name>
<dbReference type="HOGENOM" id="CLU_909053_0_0_1"/>
<organism evidence="3 4">
    <name type="scientific">Aspergillus niger (strain ATCC 1015 / CBS 113.46 / FGSC A1144 / LSHB Ac4 / NCTC 3858a / NRRL 328 / USDA 3528.7)</name>
    <dbReference type="NCBI Taxonomy" id="380704"/>
    <lineage>
        <taxon>Eukaryota</taxon>
        <taxon>Fungi</taxon>
        <taxon>Dikarya</taxon>
        <taxon>Ascomycota</taxon>
        <taxon>Pezizomycotina</taxon>
        <taxon>Eurotiomycetes</taxon>
        <taxon>Eurotiomycetidae</taxon>
        <taxon>Eurotiales</taxon>
        <taxon>Aspergillaceae</taxon>
        <taxon>Aspergillus</taxon>
        <taxon>Aspergillus subgen. Circumdati</taxon>
    </lineage>
</organism>
<dbReference type="Proteomes" id="UP000009038">
    <property type="component" value="Unassembled WGS sequence"/>
</dbReference>
<comment type="caution">
    <text evidence="3">The sequence shown here is derived from an EMBL/GenBank/DDBJ whole genome shotgun (WGS) entry which is preliminary data.</text>
</comment>
<keyword evidence="2" id="KW-0732">Signal</keyword>
<dbReference type="OrthoDB" id="4420847at2759"/>
<evidence type="ECO:0000313" key="3">
    <source>
        <dbReference type="EMBL" id="EHA27467.1"/>
    </source>
</evidence>